<reference evidence="1 2" key="1">
    <citation type="submission" date="2018-03" db="EMBL/GenBank/DDBJ databases">
        <title>Draft genome sequence of the first documented clinical Siccibacter turicensis isolate in Austria.</title>
        <authorList>
            <person name="Lepuschitz S."/>
            <person name="Pekard-Amenitsch S."/>
            <person name="Haunold R."/>
            <person name="Schill S."/>
            <person name="Mach R."/>
            <person name="Allerberger F."/>
            <person name="Ruppitsch W."/>
            <person name="Forsythe S.J."/>
        </authorList>
    </citation>
    <scope>NUCLEOTIDE SEQUENCE [LARGE SCALE GENOMIC DNA]</scope>
    <source>
        <strain evidence="1 2">6100069499-17</strain>
    </source>
</reference>
<name>A0A2P8VS68_9ENTR</name>
<evidence type="ECO:0000313" key="1">
    <source>
        <dbReference type="EMBL" id="PSN09928.1"/>
    </source>
</evidence>
<accession>A0A2P8VS68</accession>
<sequence>METCAFRQHNPRFVQRTGSGIKQNKQMKANGFHFTPLSWRQCALLRVGLPPNVDRNCHRDKTISPRISGVI</sequence>
<comment type="caution">
    <text evidence="1">The sequence shown here is derived from an EMBL/GenBank/DDBJ whole genome shotgun (WGS) entry which is preliminary data.</text>
</comment>
<evidence type="ECO:0000313" key="2">
    <source>
        <dbReference type="Proteomes" id="UP000240212"/>
    </source>
</evidence>
<gene>
    <name evidence="1" type="ORF">C7G83_03195</name>
</gene>
<organism evidence="1 2">
    <name type="scientific">Siccibacter turicensis</name>
    <dbReference type="NCBI Taxonomy" id="357233"/>
    <lineage>
        <taxon>Bacteria</taxon>
        <taxon>Pseudomonadati</taxon>
        <taxon>Pseudomonadota</taxon>
        <taxon>Gammaproteobacteria</taxon>
        <taxon>Enterobacterales</taxon>
        <taxon>Enterobacteriaceae</taxon>
        <taxon>Siccibacter</taxon>
    </lineage>
</organism>
<protein>
    <submittedName>
        <fullName evidence="1">Transcriptional regulator</fullName>
    </submittedName>
</protein>
<dbReference type="Proteomes" id="UP000240212">
    <property type="component" value="Unassembled WGS sequence"/>
</dbReference>
<dbReference type="EMBL" id="PYEP01000001">
    <property type="protein sequence ID" value="PSN09928.1"/>
    <property type="molecule type" value="Genomic_DNA"/>
</dbReference>
<keyword evidence="2" id="KW-1185">Reference proteome</keyword>
<dbReference type="AlphaFoldDB" id="A0A2P8VS68"/>
<proteinExistence type="predicted"/>